<organism evidence="1">
    <name type="scientific">freshwater metagenome</name>
    <dbReference type="NCBI Taxonomy" id="449393"/>
    <lineage>
        <taxon>unclassified sequences</taxon>
        <taxon>metagenomes</taxon>
        <taxon>ecological metagenomes</taxon>
    </lineage>
</organism>
<dbReference type="EMBL" id="CAFAAQ010000016">
    <property type="protein sequence ID" value="CAB4797193.1"/>
    <property type="molecule type" value="Genomic_DNA"/>
</dbReference>
<evidence type="ECO:0000313" key="1">
    <source>
        <dbReference type="EMBL" id="CAB4797193.1"/>
    </source>
</evidence>
<name>A0A6J6XMZ6_9ZZZZ</name>
<accession>A0A6J6XMZ6</accession>
<sequence length="238" mass="26975">MTNLAVSNLVVSNLVHMSEPEQLFVLHALRLRGPASDLELASRFSLDLDEVKSTLEVLRRCELARLYEGRLAGWMLTATGRAEGERLLAEQLDRLSLRGAVAASYQQFLVMNPELLSICTDWQVHLVGQEEVLNDHLDTARDAVVLARLAELHEHVVPLLEQLAAGLQRFEGYSSRLRYAHERIGIGQTEWLTGPRIDSYHTVWFELHEDFLATLGRRRSDERVDYDSAEDGSAELEE</sequence>
<reference evidence="1" key="1">
    <citation type="submission" date="2020-05" db="EMBL/GenBank/DDBJ databases">
        <authorList>
            <person name="Chiriac C."/>
            <person name="Salcher M."/>
            <person name="Ghai R."/>
            <person name="Kavagutti S V."/>
        </authorList>
    </citation>
    <scope>NUCLEOTIDE SEQUENCE</scope>
</reference>
<protein>
    <submittedName>
        <fullName evidence="1">Unannotated protein</fullName>
    </submittedName>
</protein>
<dbReference type="AlphaFoldDB" id="A0A6J6XMZ6"/>
<proteinExistence type="predicted"/>
<gene>
    <name evidence="1" type="ORF">UFOPK3046_00317</name>
</gene>